<organism evidence="1 2">
    <name type="scientific">Variovorax ginsengisoli</name>
    <dbReference type="NCBI Taxonomy" id="363844"/>
    <lineage>
        <taxon>Bacteria</taxon>
        <taxon>Pseudomonadati</taxon>
        <taxon>Pseudomonadota</taxon>
        <taxon>Betaproteobacteria</taxon>
        <taxon>Burkholderiales</taxon>
        <taxon>Comamonadaceae</taxon>
        <taxon>Variovorax</taxon>
    </lineage>
</organism>
<evidence type="ECO:0000313" key="1">
    <source>
        <dbReference type="EMBL" id="MDO1534789.1"/>
    </source>
</evidence>
<gene>
    <name evidence="1" type="ORF">Q2T77_21075</name>
</gene>
<protein>
    <recommendedName>
        <fullName evidence="3">DUF3149 domain-containing protein</fullName>
    </recommendedName>
</protein>
<comment type="caution">
    <text evidence="1">The sequence shown here is derived from an EMBL/GenBank/DDBJ whole genome shotgun (WGS) entry which is preliminary data.</text>
</comment>
<dbReference type="EMBL" id="JAUKVY010000016">
    <property type="protein sequence ID" value="MDO1534789.1"/>
    <property type="molecule type" value="Genomic_DNA"/>
</dbReference>
<dbReference type="Proteomes" id="UP001169027">
    <property type="component" value="Unassembled WGS sequence"/>
</dbReference>
<proteinExistence type="predicted"/>
<evidence type="ECO:0000313" key="2">
    <source>
        <dbReference type="Proteomes" id="UP001169027"/>
    </source>
</evidence>
<evidence type="ECO:0008006" key="3">
    <source>
        <dbReference type="Google" id="ProtNLM"/>
    </source>
</evidence>
<reference evidence="1" key="1">
    <citation type="submission" date="2023-06" db="EMBL/GenBank/DDBJ databases">
        <authorList>
            <person name="Jiang Y."/>
            <person name="Liu Q."/>
        </authorList>
    </citation>
    <scope>NUCLEOTIDE SEQUENCE</scope>
    <source>
        <strain evidence="1">CGMCC 1.12090</strain>
    </source>
</reference>
<sequence>MAMLILSLMLSLMVISSVVGVRLLIDRAQKKSEKRGRKGDQPADPQ</sequence>
<accession>A0ABT8S796</accession>
<keyword evidence="2" id="KW-1185">Reference proteome</keyword>
<name>A0ABT8S796_9BURK</name>
<dbReference type="RefSeq" id="WP_301812555.1">
    <property type="nucleotide sequence ID" value="NZ_JAUJZH010000016.1"/>
</dbReference>